<reference evidence="2" key="2">
    <citation type="submission" date="2023-06" db="EMBL/GenBank/DDBJ databases">
        <authorList>
            <consortium name="Lawrence Berkeley National Laboratory"/>
            <person name="Haridas S."/>
            <person name="Hensen N."/>
            <person name="Bonometti L."/>
            <person name="Westerberg I."/>
            <person name="Brannstrom I.O."/>
            <person name="Guillou S."/>
            <person name="Cros-Aarteil S."/>
            <person name="Calhoun S."/>
            <person name="Kuo A."/>
            <person name="Mondo S."/>
            <person name="Pangilinan J."/>
            <person name="Riley R."/>
            <person name="Labutti K."/>
            <person name="Andreopoulos B."/>
            <person name="Lipzen A."/>
            <person name="Chen C."/>
            <person name="Yanf M."/>
            <person name="Daum C."/>
            <person name="Ng V."/>
            <person name="Clum A."/>
            <person name="Steindorff A."/>
            <person name="Ohm R."/>
            <person name="Martin F."/>
            <person name="Silar P."/>
            <person name="Natvig D."/>
            <person name="Lalanne C."/>
            <person name="Gautier V."/>
            <person name="Ament-Velasquez S.L."/>
            <person name="Kruys A."/>
            <person name="Hutchinson M.I."/>
            <person name="Powell A.J."/>
            <person name="Barry K."/>
            <person name="Miller A.N."/>
            <person name="Grigoriev I.V."/>
            <person name="Debuchy R."/>
            <person name="Gladieux P."/>
            <person name="Thoren M.H."/>
            <person name="Johannesson H."/>
        </authorList>
    </citation>
    <scope>NUCLEOTIDE SEQUENCE</scope>
    <source>
        <strain evidence="2">SMH4131-1</strain>
    </source>
</reference>
<keyword evidence="3" id="KW-1185">Reference proteome</keyword>
<proteinExistence type="predicted"/>
<protein>
    <recommendedName>
        <fullName evidence="4">Secreted protein</fullName>
    </recommendedName>
</protein>
<evidence type="ECO:0000256" key="1">
    <source>
        <dbReference type="SAM" id="SignalP"/>
    </source>
</evidence>
<dbReference type="EMBL" id="JAUEPO010000002">
    <property type="protein sequence ID" value="KAK3334150.1"/>
    <property type="molecule type" value="Genomic_DNA"/>
</dbReference>
<sequence length="109" mass="12773">MRRLMHESCCWVWGIWGSLQAVDLNPSLPERSNPDQRAHRIYIRWHIPSMTWSRNKGRVTVAAENEKRHGRFLRCLDFMIQNPMPHPMLVFSPHVGLVSLGYTAHVVWA</sequence>
<gene>
    <name evidence="2" type="ORF">B0T19DRAFT_420184</name>
</gene>
<reference evidence="2" key="1">
    <citation type="journal article" date="2023" name="Mol. Phylogenet. Evol.">
        <title>Genome-scale phylogeny and comparative genomics of the fungal order Sordariales.</title>
        <authorList>
            <person name="Hensen N."/>
            <person name="Bonometti L."/>
            <person name="Westerberg I."/>
            <person name="Brannstrom I.O."/>
            <person name="Guillou S."/>
            <person name="Cros-Aarteil S."/>
            <person name="Calhoun S."/>
            <person name="Haridas S."/>
            <person name="Kuo A."/>
            <person name="Mondo S."/>
            <person name="Pangilinan J."/>
            <person name="Riley R."/>
            <person name="LaButti K."/>
            <person name="Andreopoulos B."/>
            <person name="Lipzen A."/>
            <person name="Chen C."/>
            <person name="Yan M."/>
            <person name="Daum C."/>
            <person name="Ng V."/>
            <person name="Clum A."/>
            <person name="Steindorff A."/>
            <person name="Ohm R.A."/>
            <person name="Martin F."/>
            <person name="Silar P."/>
            <person name="Natvig D.O."/>
            <person name="Lalanne C."/>
            <person name="Gautier V."/>
            <person name="Ament-Velasquez S.L."/>
            <person name="Kruys A."/>
            <person name="Hutchinson M.I."/>
            <person name="Powell A.J."/>
            <person name="Barry K."/>
            <person name="Miller A.N."/>
            <person name="Grigoriev I.V."/>
            <person name="Debuchy R."/>
            <person name="Gladieux P."/>
            <person name="Hiltunen Thoren M."/>
            <person name="Johannesson H."/>
        </authorList>
    </citation>
    <scope>NUCLEOTIDE SEQUENCE</scope>
    <source>
        <strain evidence="2">SMH4131-1</strain>
    </source>
</reference>
<evidence type="ECO:0008006" key="4">
    <source>
        <dbReference type="Google" id="ProtNLM"/>
    </source>
</evidence>
<evidence type="ECO:0000313" key="3">
    <source>
        <dbReference type="Proteomes" id="UP001286456"/>
    </source>
</evidence>
<dbReference type="Proteomes" id="UP001286456">
    <property type="component" value="Unassembled WGS sequence"/>
</dbReference>
<accession>A0AAE0J087</accession>
<dbReference type="AlphaFoldDB" id="A0AAE0J087"/>
<name>A0AAE0J087_9PEZI</name>
<feature type="signal peptide" evidence="1">
    <location>
        <begin position="1"/>
        <end position="21"/>
    </location>
</feature>
<feature type="chain" id="PRO_5042100623" description="Secreted protein" evidence="1">
    <location>
        <begin position="22"/>
        <end position="109"/>
    </location>
</feature>
<comment type="caution">
    <text evidence="2">The sequence shown here is derived from an EMBL/GenBank/DDBJ whole genome shotgun (WGS) entry which is preliminary data.</text>
</comment>
<organism evidence="2 3">
    <name type="scientific">Cercophora scortea</name>
    <dbReference type="NCBI Taxonomy" id="314031"/>
    <lineage>
        <taxon>Eukaryota</taxon>
        <taxon>Fungi</taxon>
        <taxon>Dikarya</taxon>
        <taxon>Ascomycota</taxon>
        <taxon>Pezizomycotina</taxon>
        <taxon>Sordariomycetes</taxon>
        <taxon>Sordariomycetidae</taxon>
        <taxon>Sordariales</taxon>
        <taxon>Lasiosphaeriaceae</taxon>
        <taxon>Cercophora</taxon>
    </lineage>
</organism>
<keyword evidence="1" id="KW-0732">Signal</keyword>
<evidence type="ECO:0000313" key="2">
    <source>
        <dbReference type="EMBL" id="KAK3334150.1"/>
    </source>
</evidence>